<dbReference type="EMBL" id="PYDT01000004">
    <property type="protein sequence ID" value="THU64814.1"/>
    <property type="molecule type" value="Genomic_DNA"/>
</dbReference>
<dbReference type="Proteomes" id="UP000317650">
    <property type="component" value="Chromosome 1"/>
</dbReference>
<dbReference type="Gene3D" id="1.10.1410.10">
    <property type="match status" value="1"/>
</dbReference>
<feature type="compositionally biased region" description="Polar residues" evidence="1">
    <location>
        <begin position="555"/>
        <end position="571"/>
    </location>
</feature>
<accession>A0A4S8JRU6</accession>
<feature type="region of interest" description="Disordered" evidence="1">
    <location>
        <begin position="1430"/>
        <end position="1483"/>
    </location>
</feature>
<feature type="compositionally biased region" description="Basic and acidic residues" evidence="1">
    <location>
        <begin position="819"/>
        <end position="835"/>
    </location>
</feature>
<feature type="region of interest" description="Disordered" evidence="1">
    <location>
        <begin position="864"/>
        <end position="884"/>
    </location>
</feature>
<feature type="region of interest" description="Disordered" evidence="1">
    <location>
        <begin position="1249"/>
        <end position="1268"/>
    </location>
</feature>
<feature type="compositionally biased region" description="Basic and acidic residues" evidence="1">
    <location>
        <begin position="1123"/>
        <end position="1139"/>
    </location>
</feature>
<feature type="compositionally biased region" description="Basic and acidic residues" evidence="1">
    <location>
        <begin position="1439"/>
        <end position="1448"/>
    </location>
</feature>
<gene>
    <name evidence="4" type="ORF">C4D60_Mb01t30410</name>
</gene>
<feature type="compositionally biased region" description="Polar residues" evidence="1">
    <location>
        <begin position="470"/>
        <end position="490"/>
    </location>
</feature>
<feature type="compositionally biased region" description="Polar residues" evidence="1">
    <location>
        <begin position="864"/>
        <end position="883"/>
    </location>
</feature>
<dbReference type="InterPro" id="IPR043519">
    <property type="entry name" value="NT_sf"/>
</dbReference>
<dbReference type="SUPFAM" id="SSF81301">
    <property type="entry name" value="Nucleotidyltransferase"/>
    <property type="match status" value="1"/>
</dbReference>
<reference evidence="4 5" key="1">
    <citation type="journal article" date="2019" name="Nat. Plants">
        <title>Genome sequencing of Musa balbisiana reveals subgenome evolution and function divergence in polyploid bananas.</title>
        <authorList>
            <person name="Yao X."/>
        </authorList>
    </citation>
    <scope>NUCLEOTIDE SEQUENCE [LARGE SCALE GENOMIC DNA]</scope>
    <source>
        <strain evidence="5">cv. DH-PKW</strain>
        <tissue evidence="4">Leaves</tissue>
    </source>
</reference>
<protein>
    <recommendedName>
        <fullName evidence="6">Polymerase nucleotidyl transferase domain-containing protein</fullName>
    </recommendedName>
</protein>
<feature type="compositionally biased region" description="Basic and acidic residues" evidence="1">
    <location>
        <begin position="1191"/>
        <end position="1207"/>
    </location>
</feature>
<comment type="caution">
    <text evidence="4">The sequence shown here is derived from an EMBL/GenBank/DDBJ whole genome shotgun (WGS) entry which is preliminary data.</text>
</comment>
<name>A0A4S8JRU6_MUSBA</name>
<evidence type="ECO:0000259" key="3">
    <source>
        <dbReference type="Pfam" id="PF26180"/>
    </source>
</evidence>
<evidence type="ECO:0000313" key="4">
    <source>
        <dbReference type="EMBL" id="THU64814.1"/>
    </source>
</evidence>
<feature type="region of interest" description="Disordered" evidence="1">
    <location>
        <begin position="1174"/>
        <end position="1207"/>
    </location>
</feature>
<dbReference type="STRING" id="52838.A0A4S8JRU6"/>
<dbReference type="CDD" id="cd05402">
    <property type="entry name" value="NT_PAP_TUTase"/>
    <property type="match status" value="1"/>
</dbReference>
<feature type="compositionally biased region" description="Basic residues" evidence="1">
    <location>
        <begin position="1294"/>
        <end position="1308"/>
    </location>
</feature>
<feature type="compositionally biased region" description="Basic and acidic residues" evidence="1">
    <location>
        <begin position="751"/>
        <end position="767"/>
    </location>
</feature>
<evidence type="ECO:0000259" key="2">
    <source>
        <dbReference type="Pfam" id="PF22600"/>
    </source>
</evidence>
<evidence type="ECO:0008006" key="6">
    <source>
        <dbReference type="Google" id="ProtNLM"/>
    </source>
</evidence>
<dbReference type="SUPFAM" id="SSF81631">
    <property type="entry name" value="PAP/OAS1 substrate-binding domain"/>
    <property type="match status" value="1"/>
</dbReference>
<keyword evidence="5" id="KW-1185">Reference proteome</keyword>
<feature type="region of interest" description="Disordered" evidence="1">
    <location>
        <begin position="802"/>
        <end position="841"/>
    </location>
</feature>
<proteinExistence type="predicted"/>
<dbReference type="Pfam" id="PF26180">
    <property type="entry name" value="PAP-OAS1"/>
    <property type="match status" value="1"/>
</dbReference>
<feature type="domain" description="Poly(A) RNA polymerase mitochondrial-like central palm" evidence="2">
    <location>
        <begin position="43"/>
        <end position="163"/>
    </location>
</feature>
<sequence length="1483" mass="165557">MGEHAVLGQPNGLLPNGLLPNQVSNVTQALDMERWSKAEKRTAELIACIQPNQPSEEHRNAVASYVCRLIMKCFSCRVFTFGSVPLKTYLPDGDIDLTACSNNEDLKDSWANTVREVLENEEKSENAEFCVKEVQYIQAEVKLIKCLVDNIVVDVSFNQVGGLCTLCYLEEVDDLINQNHLLKRSIILIKSWCYYESRILGAHHGLISTYALETLVLYMFHVYNSSFAGPLEVLYRFLEFFSNFDWDNFCVSLWGPIPISSLPDMFAEQPRKDSGKVFFSEDFLHGCNKKYGVIIPRDQENQAQPFVSKHFNVVDPLRANNNLGRSVSKGNFFRIRTAFAFGAKRLARLLKCPMEDIIAEVNQFFMNTWQRHGNAPCANVPVLDLRHLQVLKNVPKETNNSKNTTNAKKKIENVGMHAGHESDLGAGGDSREFLPGINSTIDQNCKRINGISNYNKSLVSRCRGQKYYGGQNNSRVSDQFERNNSYSGSVHTDKSQKMFKSNYSLEEERQGRLQFTRVRSSPELVEAALDLSRGRHDSKMETRKTQDASADTGYNIRSSSGSEATGSQISNVDPLPMRQSSSDKNLEVVCDSNSASNNFHGDFNFGTLGEELASVSERMEMQQEEQDLINMMESSDIHSFNGQVQLPLYLSSHFPLTLSPVPSSFDISQRNWAGVFPANPPLIGPSWGSSMQFHTGSVAAPLSHYFRDATFGSNGNDAVEFNNEGPLITELNSEDGDFLCQESDAGASRRFNSDDSSHHMFHSDSKQRKPHYGLNPIRTSRNINSGALSIEKSKFTREVRGLVREDENDTFQNSKPKSKASDHNSNSRDGNKRFENFSNGFMEKVPRSASDKWERKPIFSPTFSSLSGKAISGSQSESSSNHVQPVVDGGISNWTSMSPEATDVSERITGSAMLSSGNTRNQLLNGFEPARVTGSDQLLQFAPVLVDTSQQSRGDNAKGLPLAFVPTGPPFPFVMVPVPVYKSISQSERDDEVSHCGAKSDLNIDLVESSDHSEDFLNSAASRVPGPESFDELHRPDILNSDRNSHWQNLEYGRLCQNSHYHAPLVYSSSPIMVPQQYLQCPYPWDGPARSISANLNFLQVMGYGPYGDFLCQESDAGASRRFNSDDSSHHMFHSDSKQRKPHYGLNPIRTSRNINSGALSIEKSKFTREVRGLVREDENDTFQNSKPKSKASDHNSNSRDGNKRFENFSNGFMEKVPSQLLMVGFQIGLLCPLRHLVPMIPLHPGPDRASGSFQHSGDEAPRYRGGTGTYLPNPLSIFSLASGYDGFHVRKLSHRERQSSTRHHRGNNSRDRHDHRDREGSWISSKHHARNSAERPRAQPDQHATTRNHVDTHWDSYRHVPASYYMVQNSSFGSSNSSHGRGTVVGTYTQSALGSDAGGLTRPEIPPFLMVYPYDQGVSDVSSVEPLEFGSLGPVHQPENHVAHHPSDGVPASGTREQRHGTYRVGSWRSSPDQPSSPQLKR</sequence>
<feature type="region of interest" description="Disordered" evidence="1">
    <location>
        <begin position="1294"/>
        <end position="1354"/>
    </location>
</feature>
<evidence type="ECO:0000256" key="1">
    <source>
        <dbReference type="SAM" id="MobiDB-lite"/>
    </source>
</evidence>
<organism evidence="4 5">
    <name type="scientific">Musa balbisiana</name>
    <name type="common">Banana</name>
    <dbReference type="NCBI Taxonomy" id="52838"/>
    <lineage>
        <taxon>Eukaryota</taxon>
        <taxon>Viridiplantae</taxon>
        <taxon>Streptophyta</taxon>
        <taxon>Embryophyta</taxon>
        <taxon>Tracheophyta</taxon>
        <taxon>Spermatophyta</taxon>
        <taxon>Magnoliopsida</taxon>
        <taxon>Liliopsida</taxon>
        <taxon>Zingiberales</taxon>
        <taxon>Musaceae</taxon>
        <taxon>Musa</taxon>
    </lineage>
</organism>
<dbReference type="PANTHER" id="PTHR45979:SF30">
    <property type="entry name" value="NUCLEOTIDYLTRANSFERASE"/>
    <property type="match status" value="1"/>
</dbReference>
<feature type="compositionally biased region" description="Basic and acidic residues" evidence="1">
    <location>
        <begin position="532"/>
        <end position="546"/>
    </location>
</feature>
<feature type="compositionally biased region" description="Basic and acidic residues" evidence="1">
    <location>
        <begin position="1309"/>
        <end position="1321"/>
    </location>
</feature>
<dbReference type="PANTHER" id="PTHR45979">
    <property type="entry name" value="PAP/OAS1 SUBSTRATE-BINDING DOMAIN SUPERFAMILY"/>
    <property type="match status" value="1"/>
</dbReference>
<feature type="region of interest" description="Disordered" evidence="1">
    <location>
        <begin position="1121"/>
        <end position="1152"/>
    </location>
</feature>
<feature type="region of interest" description="Disordered" evidence="1">
    <location>
        <begin position="530"/>
        <end position="584"/>
    </location>
</feature>
<dbReference type="Pfam" id="PF22600">
    <property type="entry name" value="MTPAP-like_central"/>
    <property type="match status" value="1"/>
</dbReference>
<feature type="compositionally biased region" description="Basic and acidic residues" evidence="1">
    <location>
        <begin position="1332"/>
        <end position="1341"/>
    </location>
</feature>
<feature type="region of interest" description="Disordered" evidence="1">
    <location>
        <begin position="467"/>
        <end position="498"/>
    </location>
</feature>
<feature type="compositionally biased region" description="Polar residues" evidence="1">
    <location>
        <begin position="1469"/>
        <end position="1483"/>
    </location>
</feature>
<dbReference type="InterPro" id="IPR054708">
    <property type="entry name" value="MTPAP-like_central"/>
</dbReference>
<dbReference type="InterPro" id="IPR058920">
    <property type="entry name" value="PAP-OAS1-bd-rel"/>
</dbReference>
<evidence type="ECO:0000313" key="5">
    <source>
        <dbReference type="Proteomes" id="UP000317650"/>
    </source>
</evidence>
<dbReference type="InterPro" id="IPR058921">
    <property type="entry name" value="PAP/OAS1-rel"/>
</dbReference>
<feature type="domain" description="PAP/OAS1 substrate-binding-related" evidence="3">
    <location>
        <begin position="176"/>
        <end position="369"/>
    </location>
</feature>
<dbReference type="Gene3D" id="3.30.460.10">
    <property type="entry name" value="Beta Polymerase, domain 2"/>
    <property type="match status" value="1"/>
</dbReference>
<feature type="region of interest" description="Disordered" evidence="1">
    <location>
        <begin position="397"/>
        <end position="429"/>
    </location>
</feature>
<feature type="region of interest" description="Disordered" evidence="1">
    <location>
        <begin position="747"/>
        <end position="785"/>
    </location>
</feature>